<dbReference type="STRING" id="456900.A0A151IJB6"/>
<evidence type="ECO:0000259" key="1">
    <source>
        <dbReference type="Pfam" id="PF18701"/>
    </source>
</evidence>
<evidence type="ECO:0000313" key="3">
    <source>
        <dbReference type="Proteomes" id="UP000078542"/>
    </source>
</evidence>
<organism evidence="2 3">
    <name type="scientific">Cyphomyrmex costatus</name>
    <dbReference type="NCBI Taxonomy" id="456900"/>
    <lineage>
        <taxon>Eukaryota</taxon>
        <taxon>Metazoa</taxon>
        <taxon>Ecdysozoa</taxon>
        <taxon>Arthropoda</taxon>
        <taxon>Hexapoda</taxon>
        <taxon>Insecta</taxon>
        <taxon>Pterygota</taxon>
        <taxon>Neoptera</taxon>
        <taxon>Endopterygota</taxon>
        <taxon>Hymenoptera</taxon>
        <taxon>Apocrita</taxon>
        <taxon>Aculeata</taxon>
        <taxon>Formicoidea</taxon>
        <taxon>Formicidae</taxon>
        <taxon>Myrmicinae</taxon>
        <taxon>Cyphomyrmex</taxon>
    </lineage>
</organism>
<reference evidence="2 3" key="1">
    <citation type="submission" date="2016-03" db="EMBL/GenBank/DDBJ databases">
        <title>Cyphomyrmex costatus WGS genome.</title>
        <authorList>
            <person name="Nygaard S."/>
            <person name="Hu H."/>
            <person name="Boomsma J."/>
            <person name="Zhang G."/>
        </authorList>
    </citation>
    <scope>NUCLEOTIDE SEQUENCE [LARGE SCALE GENOMIC DNA]</scope>
    <source>
        <strain evidence="2">MS0001</strain>
        <tissue evidence="2">Whole body</tissue>
    </source>
</reference>
<accession>A0A151IJB6</accession>
<dbReference type="PANTHER" id="PTHR47331">
    <property type="entry name" value="PHD-TYPE DOMAIN-CONTAINING PROTEIN"/>
    <property type="match status" value="1"/>
</dbReference>
<dbReference type="InterPro" id="IPR040676">
    <property type="entry name" value="DUF5641"/>
</dbReference>
<gene>
    <name evidence="2" type="ORF">ALC62_06408</name>
</gene>
<evidence type="ECO:0000313" key="2">
    <source>
        <dbReference type="EMBL" id="KYN02767.1"/>
    </source>
</evidence>
<dbReference type="PANTHER" id="PTHR47331:SF5">
    <property type="entry name" value="RIBONUCLEASE H"/>
    <property type="match status" value="1"/>
</dbReference>
<sequence>MNRLTRWQLIQRVLQDFWKRWAAEYLSHLQGRTKWKSAQSNLSINDLVVIRDENLPPLKWKLGRVVEIHPGRDGLVRVVSVRVANGIIKRPIVKVCKLPSDSNF</sequence>
<feature type="domain" description="DUF5641" evidence="1">
    <location>
        <begin position="5"/>
        <end position="98"/>
    </location>
</feature>
<dbReference type="Pfam" id="PF18701">
    <property type="entry name" value="DUF5641"/>
    <property type="match status" value="1"/>
</dbReference>
<name>A0A151IJB6_9HYME</name>
<keyword evidence="3" id="KW-1185">Reference proteome</keyword>
<dbReference type="EMBL" id="KQ977443">
    <property type="protein sequence ID" value="KYN02767.1"/>
    <property type="molecule type" value="Genomic_DNA"/>
</dbReference>
<proteinExistence type="predicted"/>
<dbReference type="Proteomes" id="UP000078542">
    <property type="component" value="Unassembled WGS sequence"/>
</dbReference>
<protein>
    <recommendedName>
        <fullName evidence="1">DUF5641 domain-containing protein</fullName>
    </recommendedName>
</protein>
<dbReference type="AlphaFoldDB" id="A0A151IJB6"/>